<evidence type="ECO:0000313" key="1">
    <source>
        <dbReference type="EMBL" id="GEO42308.1"/>
    </source>
</evidence>
<dbReference type="AlphaFoldDB" id="A0A512E0P7"/>
<dbReference type="RefSeq" id="WP_044435522.1">
    <property type="nucleotide sequence ID" value="NZ_BJYZ01000038.1"/>
</dbReference>
<sequence>MKLIETAIGWNALTAKGRTEIEVGPYPDRTGWTSRYDGLGGGCMPVVHELNPAERAAMLFKDFNTLVIGHGLDPMTVHREFLKIDEYRCMIPLDYR</sequence>
<proteinExistence type="predicted"/>
<reference evidence="1 2" key="1">
    <citation type="submission" date="2019-07" db="EMBL/GenBank/DDBJ databases">
        <title>Whole genome shotgun sequence of Skermanella aerolata NBRC 106429.</title>
        <authorList>
            <person name="Hosoyama A."/>
            <person name="Uohara A."/>
            <person name="Ohji S."/>
            <person name="Ichikawa N."/>
        </authorList>
    </citation>
    <scope>NUCLEOTIDE SEQUENCE [LARGE SCALE GENOMIC DNA]</scope>
    <source>
        <strain evidence="1 2">NBRC 106429</strain>
    </source>
</reference>
<name>A0A512E0P7_9PROT</name>
<gene>
    <name evidence="1" type="ORF">SAE02_64560</name>
</gene>
<comment type="caution">
    <text evidence="1">The sequence shown here is derived from an EMBL/GenBank/DDBJ whole genome shotgun (WGS) entry which is preliminary data.</text>
</comment>
<dbReference type="OrthoDB" id="7995147at2"/>
<protein>
    <submittedName>
        <fullName evidence="1">Uncharacterized protein</fullName>
    </submittedName>
</protein>
<dbReference type="Proteomes" id="UP000321523">
    <property type="component" value="Unassembled WGS sequence"/>
</dbReference>
<accession>A0A512E0P7</accession>
<organism evidence="1 2">
    <name type="scientific">Skermanella aerolata</name>
    <dbReference type="NCBI Taxonomy" id="393310"/>
    <lineage>
        <taxon>Bacteria</taxon>
        <taxon>Pseudomonadati</taxon>
        <taxon>Pseudomonadota</taxon>
        <taxon>Alphaproteobacteria</taxon>
        <taxon>Rhodospirillales</taxon>
        <taxon>Azospirillaceae</taxon>
        <taxon>Skermanella</taxon>
    </lineage>
</organism>
<keyword evidence="2" id="KW-1185">Reference proteome</keyword>
<evidence type="ECO:0000313" key="2">
    <source>
        <dbReference type="Proteomes" id="UP000321523"/>
    </source>
</evidence>
<dbReference type="EMBL" id="BJYZ01000038">
    <property type="protein sequence ID" value="GEO42308.1"/>
    <property type="molecule type" value="Genomic_DNA"/>
</dbReference>